<keyword evidence="3" id="KW-0238">DNA-binding</keyword>
<dbReference type="GO" id="GO:0003677">
    <property type="term" value="F:DNA binding"/>
    <property type="evidence" value="ECO:0007669"/>
    <property type="project" value="UniProtKB-KW"/>
</dbReference>
<dbReference type="PRINTS" id="PR00039">
    <property type="entry name" value="HTHLYSR"/>
</dbReference>
<reference evidence="7 8" key="1">
    <citation type="submission" date="2013-04" db="EMBL/GenBank/DDBJ databases">
        <title>Complete genome sequence of Corynebacterium humireducens DSM 45392(T), isolated from a wastewater-fed microbial fuel cell.</title>
        <authorList>
            <person name="Ruckert C."/>
            <person name="Albersmeier A."/>
            <person name="Kalinowski J."/>
        </authorList>
    </citation>
    <scope>NUCLEOTIDE SEQUENCE [LARGE SCALE GENOMIC DNA]</scope>
    <source>
        <strain evidence="8">MFC-5</strain>
    </source>
</reference>
<keyword evidence="2" id="KW-0805">Transcription regulation</keyword>
<dbReference type="Gene3D" id="1.10.10.10">
    <property type="entry name" value="Winged helix-like DNA-binding domain superfamily/Winged helix DNA-binding domain"/>
    <property type="match status" value="1"/>
</dbReference>
<protein>
    <submittedName>
        <fullName evidence="7">Transcriptional regulator</fullName>
    </submittedName>
</protein>
<evidence type="ECO:0000256" key="3">
    <source>
        <dbReference type="ARBA" id="ARBA00023125"/>
    </source>
</evidence>
<dbReference type="RefSeq" id="WP_040084525.1">
    <property type="nucleotide sequence ID" value="NZ_BCSU01000015.1"/>
</dbReference>
<proteinExistence type="inferred from homology"/>
<evidence type="ECO:0000313" key="8">
    <source>
        <dbReference type="Proteomes" id="UP000031524"/>
    </source>
</evidence>
<keyword evidence="4" id="KW-0010">Activator</keyword>
<dbReference type="KEGG" id="chm:B842_00275"/>
<dbReference type="InterPro" id="IPR036390">
    <property type="entry name" value="WH_DNA-bd_sf"/>
</dbReference>
<feature type="domain" description="HTH lysR-type" evidence="6">
    <location>
        <begin position="1"/>
        <end position="58"/>
    </location>
</feature>
<name>A0A0B5CZL9_9CORY</name>
<dbReference type="InterPro" id="IPR000847">
    <property type="entry name" value="LysR_HTH_N"/>
</dbReference>
<dbReference type="CDD" id="cd08414">
    <property type="entry name" value="PBP2_LTTR_aromatics_like"/>
    <property type="match status" value="1"/>
</dbReference>
<evidence type="ECO:0000256" key="1">
    <source>
        <dbReference type="ARBA" id="ARBA00009437"/>
    </source>
</evidence>
<dbReference type="AlphaFoldDB" id="A0A0B5CZL9"/>
<dbReference type="EMBL" id="CP005286">
    <property type="protein sequence ID" value="AJE31915.1"/>
    <property type="molecule type" value="Genomic_DNA"/>
</dbReference>
<dbReference type="Proteomes" id="UP000031524">
    <property type="component" value="Chromosome"/>
</dbReference>
<dbReference type="OrthoDB" id="9789529at2"/>
<dbReference type="PROSITE" id="PS50931">
    <property type="entry name" value="HTH_LYSR"/>
    <property type="match status" value="1"/>
</dbReference>
<keyword evidence="5" id="KW-0804">Transcription</keyword>
<dbReference type="InterPro" id="IPR036388">
    <property type="entry name" value="WH-like_DNA-bd_sf"/>
</dbReference>
<dbReference type="HOGENOM" id="CLU_039613_6_2_11"/>
<dbReference type="GO" id="GO:0032993">
    <property type="term" value="C:protein-DNA complex"/>
    <property type="evidence" value="ECO:0007669"/>
    <property type="project" value="TreeGrafter"/>
</dbReference>
<comment type="similarity">
    <text evidence="1">Belongs to the LysR transcriptional regulatory family.</text>
</comment>
<dbReference type="SUPFAM" id="SSF53850">
    <property type="entry name" value="Periplasmic binding protein-like II"/>
    <property type="match status" value="1"/>
</dbReference>
<evidence type="ECO:0000256" key="4">
    <source>
        <dbReference type="ARBA" id="ARBA00023159"/>
    </source>
</evidence>
<sequence>MDSRQLHYFRTVVDQRSFTRAADVLHMTQPSLSLSVRRLEKDLDVQLLTRTSSGVEPTEAGRYLYSVASQIGQEMEQARAHLHDIASGAVGRVRLSVAPEFNWGFLPDILLRLRREAPDVELTVIDPAPAETLANVQEGRSDLGLMITSDVSDLQRRYGDTLVVETVATLPLQLALPERLSHLPSPVNIADLREETLIIPFAHPSFIGLPEILEVYWAAHPEFRPYRIQKVSTLQTAVPLVSGGVGVAYVTGVAQSFTTTRVHYRDIPDPPPPLHTALLHRRDAFLSPAAERLRLLLLDCVPGQGR</sequence>
<accession>A0A0B5CZL9</accession>
<dbReference type="SUPFAM" id="SSF46785">
    <property type="entry name" value="Winged helix' DNA-binding domain"/>
    <property type="match status" value="1"/>
</dbReference>
<dbReference type="Pfam" id="PF00126">
    <property type="entry name" value="HTH_1"/>
    <property type="match status" value="1"/>
</dbReference>
<dbReference type="GO" id="GO:0003700">
    <property type="term" value="F:DNA-binding transcription factor activity"/>
    <property type="evidence" value="ECO:0007669"/>
    <property type="project" value="InterPro"/>
</dbReference>
<evidence type="ECO:0000256" key="5">
    <source>
        <dbReference type="ARBA" id="ARBA00023163"/>
    </source>
</evidence>
<keyword evidence="8" id="KW-1185">Reference proteome</keyword>
<dbReference type="PANTHER" id="PTHR30346">
    <property type="entry name" value="TRANSCRIPTIONAL DUAL REGULATOR HCAR-RELATED"/>
    <property type="match status" value="1"/>
</dbReference>
<dbReference type="FunFam" id="1.10.10.10:FF:000001">
    <property type="entry name" value="LysR family transcriptional regulator"/>
    <property type="match status" value="1"/>
</dbReference>
<dbReference type="STRING" id="1223515.B842_00275"/>
<evidence type="ECO:0000313" key="7">
    <source>
        <dbReference type="EMBL" id="AJE31915.1"/>
    </source>
</evidence>
<gene>
    <name evidence="7" type="ORF">B842_00275</name>
</gene>
<dbReference type="InterPro" id="IPR005119">
    <property type="entry name" value="LysR_subst-bd"/>
</dbReference>
<dbReference type="PANTHER" id="PTHR30346:SF0">
    <property type="entry name" value="HCA OPERON TRANSCRIPTIONAL ACTIVATOR HCAR"/>
    <property type="match status" value="1"/>
</dbReference>
<organism evidence="7 8">
    <name type="scientific">Corynebacterium humireducens NBRC 106098 = DSM 45392</name>
    <dbReference type="NCBI Taxonomy" id="1223515"/>
    <lineage>
        <taxon>Bacteria</taxon>
        <taxon>Bacillati</taxon>
        <taxon>Actinomycetota</taxon>
        <taxon>Actinomycetes</taxon>
        <taxon>Mycobacteriales</taxon>
        <taxon>Corynebacteriaceae</taxon>
        <taxon>Corynebacterium</taxon>
    </lineage>
</organism>
<dbReference type="Pfam" id="PF03466">
    <property type="entry name" value="LysR_substrate"/>
    <property type="match status" value="1"/>
</dbReference>
<evidence type="ECO:0000256" key="2">
    <source>
        <dbReference type="ARBA" id="ARBA00023015"/>
    </source>
</evidence>
<dbReference type="Gene3D" id="3.40.190.10">
    <property type="entry name" value="Periplasmic binding protein-like II"/>
    <property type="match status" value="2"/>
</dbReference>
<evidence type="ECO:0000259" key="6">
    <source>
        <dbReference type="PROSITE" id="PS50931"/>
    </source>
</evidence>